<protein>
    <submittedName>
        <fullName evidence="2">Uncharacterized protein</fullName>
    </submittedName>
</protein>
<dbReference type="Proteomes" id="UP001497525">
    <property type="component" value="Unassembled WGS sequence"/>
</dbReference>
<feature type="transmembrane region" description="Helical" evidence="1">
    <location>
        <begin position="45"/>
        <end position="63"/>
    </location>
</feature>
<evidence type="ECO:0000313" key="2">
    <source>
        <dbReference type="EMBL" id="CAL5139851.1"/>
    </source>
</evidence>
<feature type="transmembrane region" description="Helical" evidence="1">
    <location>
        <begin position="850"/>
        <end position="869"/>
    </location>
</feature>
<dbReference type="AlphaFoldDB" id="A0AAV2TSL3"/>
<feature type="transmembrane region" description="Helical" evidence="1">
    <location>
        <begin position="614"/>
        <end position="637"/>
    </location>
</feature>
<feature type="transmembrane region" description="Helical" evidence="1">
    <location>
        <begin position="330"/>
        <end position="348"/>
    </location>
</feature>
<feature type="transmembrane region" description="Helical" evidence="1">
    <location>
        <begin position="6"/>
        <end position="33"/>
    </location>
</feature>
<feature type="transmembrane region" description="Helical" evidence="1">
    <location>
        <begin position="658"/>
        <end position="682"/>
    </location>
</feature>
<feature type="transmembrane region" description="Helical" evidence="1">
    <location>
        <begin position="807"/>
        <end position="829"/>
    </location>
</feature>
<gene>
    <name evidence="2" type="ORF">CDAUBV1_LOCUS15049</name>
</gene>
<feature type="transmembrane region" description="Helical" evidence="1">
    <location>
        <begin position="75"/>
        <end position="93"/>
    </location>
</feature>
<feature type="transmembrane region" description="Helical" evidence="1">
    <location>
        <begin position="481"/>
        <end position="504"/>
    </location>
</feature>
<name>A0AAV2TSL3_CALDB</name>
<reference evidence="2" key="1">
    <citation type="submission" date="2024-06" db="EMBL/GenBank/DDBJ databases">
        <authorList>
            <person name="Liu X."/>
            <person name="Lenzi L."/>
            <person name="Haldenby T S."/>
            <person name="Uol C."/>
        </authorList>
    </citation>
    <scope>NUCLEOTIDE SEQUENCE</scope>
</reference>
<feature type="transmembrane region" description="Helical" evidence="1">
    <location>
        <begin position="904"/>
        <end position="922"/>
    </location>
</feature>
<feature type="transmembrane region" description="Helical" evidence="1">
    <location>
        <begin position="229"/>
        <end position="248"/>
    </location>
</feature>
<organism evidence="2 3">
    <name type="scientific">Calicophoron daubneyi</name>
    <name type="common">Rumen fluke</name>
    <name type="synonym">Paramphistomum daubneyi</name>
    <dbReference type="NCBI Taxonomy" id="300641"/>
    <lineage>
        <taxon>Eukaryota</taxon>
        <taxon>Metazoa</taxon>
        <taxon>Spiralia</taxon>
        <taxon>Lophotrochozoa</taxon>
        <taxon>Platyhelminthes</taxon>
        <taxon>Trematoda</taxon>
        <taxon>Digenea</taxon>
        <taxon>Plagiorchiida</taxon>
        <taxon>Pronocephalata</taxon>
        <taxon>Paramphistomoidea</taxon>
        <taxon>Paramphistomidae</taxon>
        <taxon>Calicophoron</taxon>
    </lineage>
</organism>
<keyword evidence="1" id="KW-0812">Transmembrane</keyword>
<feature type="transmembrane region" description="Helical" evidence="1">
    <location>
        <begin position="557"/>
        <end position="577"/>
    </location>
</feature>
<feature type="transmembrane region" description="Helical" evidence="1">
    <location>
        <begin position="1004"/>
        <end position="1023"/>
    </location>
</feature>
<feature type="transmembrane region" description="Helical" evidence="1">
    <location>
        <begin position="131"/>
        <end position="148"/>
    </location>
</feature>
<feature type="transmembrane region" description="Helical" evidence="1">
    <location>
        <begin position="290"/>
        <end position="310"/>
    </location>
</feature>
<feature type="transmembrane region" description="Helical" evidence="1">
    <location>
        <begin position="516"/>
        <end position="537"/>
    </location>
</feature>
<evidence type="ECO:0000313" key="3">
    <source>
        <dbReference type="Proteomes" id="UP001497525"/>
    </source>
</evidence>
<accession>A0AAV2TSL3</accession>
<feature type="transmembrane region" description="Helical" evidence="1">
    <location>
        <begin position="688"/>
        <end position="709"/>
    </location>
</feature>
<proteinExistence type="predicted"/>
<keyword evidence="1" id="KW-0472">Membrane</keyword>
<keyword evidence="1" id="KW-1133">Transmembrane helix</keyword>
<dbReference type="EMBL" id="CAXLJL010000667">
    <property type="protein sequence ID" value="CAL5139851.1"/>
    <property type="molecule type" value="Genomic_DNA"/>
</dbReference>
<feature type="transmembrane region" description="Helical" evidence="1">
    <location>
        <begin position="199"/>
        <end position="217"/>
    </location>
</feature>
<feature type="transmembrane region" description="Helical" evidence="1">
    <location>
        <begin position="160"/>
        <end position="179"/>
    </location>
</feature>
<feature type="transmembrane region" description="Helical" evidence="1">
    <location>
        <begin position="589"/>
        <end position="608"/>
    </location>
</feature>
<feature type="transmembrane region" description="Helical" evidence="1">
    <location>
        <begin position="1029"/>
        <end position="1047"/>
    </location>
</feature>
<feature type="transmembrane region" description="Helical" evidence="1">
    <location>
        <begin position="942"/>
        <end position="965"/>
    </location>
</feature>
<sequence>MNPMRMLVFASICCIGFLVSKRFVPALVLPYLFCKAVEGSRNRSLLLCSTIGGVLFAEISTLFSTIPSLCLRNVLHLFLVHCFLGHYFLWCLLEFDMLDIEHELLNIPMHSSFPAVCCLVFSTSVSVITSWPLSFVICISGFIILGLCCRYQPSQRLDELWTSLMDVCSAVLLIIIPLVSNFIDAKTNMADGSASSLTGSIFLFSISCYMFILLPYNGYIQISGSAHRWILAFTSLVFGLLLYMQCFLSPEARSILTDKLAWISVQLVSFCSILLLALNAYSKSAAVRHFSLSLSLLAAFILSVGYLSFLRQSLTMIETPILDASFTTRTLFTLAVCILSALSTILAYARSAQCFELFLALFLCTFQMCEWQLYQSLLITDYYFLGSSFIMLVAAFMYHIKTSADQENLNVKNQSIEIELDACLRHIFSPCILAPALTKLTLVFLSKSTGSDLLAVLMSSSVRDQPTFRTRYLKRSTMGVYLTYLGLTCGSRIIGLGLSAFTFLQTKIARPVLRSNLVRTVSGVIIMLGFFICSLIMAWPALTNLIIDSHSRCRGVIVPLAFLLTGLSLQMPSVVGLKINNLQVNKHRLHSCSSACIQLGTLVLWTAVLTHRVFLMPFWFILPTVATPLCLAIILWLTVRLISVGSPLIIRSSRCWSFFSWLITSVRWGTIQGLITSTALLYLTSMKLDWICFSSICLYNACLSGLIIWPTNTEIDPSEGDTESVQISFKSNDSSKDSVPLSDPEMNVTPSRYNAALKMTEETIRLKLLLLFLGCASASLVVGLLFLRMKQSGIASTTSCCPLAGTLAVAIFLLGQVAAGHPTLASFIMETSRSEGMQSSRNSIPSGEHAVLNWCVNITVIIAILLFVFGCSWNLSDLQVLFLPCFLFGLCGKRCAERRLLAPLLGFTIIILASVFSHSHFMMSSNPPLPTFSRSLFRTSHSRWLCWSELMLTLLLIPVHFIFLADQARLHSSDLLSFLLPRYVFKFVLSEPVRLQAAHLLSQFFAFVLCCVHALLFCCLGYLIFASSFFSALFGFYSFFVCTYLLLRVDIITS</sequence>
<feature type="transmembrane region" description="Helical" evidence="1">
    <location>
        <begin position="380"/>
        <end position="401"/>
    </location>
</feature>
<evidence type="ECO:0000256" key="1">
    <source>
        <dbReference type="SAM" id="Phobius"/>
    </source>
</evidence>
<feature type="transmembrane region" description="Helical" evidence="1">
    <location>
        <begin position="355"/>
        <end position="374"/>
    </location>
</feature>
<feature type="transmembrane region" description="Helical" evidence="1">
    <location>
        <begin position="768"/>
        <end position="787"/>
    </location>
</feature>
<comment type="caution">
    <text evidence="2">The sequence shown here is derived from an EMBL/GenBank/DDBJ whole genome shotgun (WGS) entry which is preliminary data.</text>
</comment>
<feature type="transmembrane region" description="Helical" evidence="1">
    <location>
        <begin position="260"/>
        <end position="278"/>
    </location>
</feature>